<feature type="compositionally biased region" description="Basic and acidic residues" evidence="1">
    <location>
        <begin position="45"/>
        <end position="58"/>
    </location>
</feature>
<feature type="compositionally biased region" description="Basic and acidic residues" evidence="1">
    <location>
        <begin position="149"/>
        <end position="175"/>
    </location>
</feature>
<keyword evidence="3" id="KW-1185">Reference proteome</keyword>
<feature type="compositionally biased region" description="Basic and acidic residues" evidence="1">
    <location>
        <begin position="193"/>
        <end position="204"/>
    </location>
</feature>
<feature type="compositionally biased region" description="Basic and acidic residues" evidence="1">
    <location>
        <begin position="97"/>
        <end position="110"/>
    </location>
</feature>
<reference evidence="2" key="1">
    <citation type="journal article" date="2022" name="bioRxiv">
        <title>Sequencing and chromosome-scale assembly of the giantPleurodeles waltlgenome.</title>
        <authorList>
            <person name="Brown T."/>
            <person name="Elewa A."/>
            <person name="Iarovenko S."/>
            <person name="Subramanian E."/>
            <person name="Araus A.J."/>
            <person name="Petzold A."/>
            <person name="Susuki M."/>
            <person name="Suzuki K.-i.T."/>
            <person name="Hayashi T."/>
            <person name="Toyoda A."/>
            <person name="Oliveira C."/>
            <person name="Osipova E."/>
            <person name="Leigh N.D."/>
            <person name="Simon A."/>
            <person name="Yun M.H."/>
        </authorList>
    </citation>
    <scope>NUCLEOTIDE SEQUENCE</scope>
    <source>
        <strain evidence="2">20211129_DDA</strain>
        <tissue evidence="2">Liver</tissue>
    </source>
</reference>
<proteinExistence type="predicted"/>
<evidence type="ECO:0000313" key="2">
    <source>
        <dbReference type="EMBL" id="KAJ1126215.1"/>
    </source>
</evidence>
<accession>A0AAV7PLH9</accession>
<sequence>MERDSLPQCQAQGTHLRERKRQPPPVSGTGSSPTRKQETATSGVRHRELTYEKERDSHLQYQTQGAHLRERKRQPPPVSDKGSSPMRWKETASPNVRHRELTYEKERDSLLRCQAQGAHLRESKRQPPPVSDTGTSAMRRKEKATSSVRHRELTYEKETATCSVRHRELTYEKETATSGVTDEERQPSPLSNRELHDVKERDSHVQCQTDGAHR</sequence>
<name>A0AAV7PLH9_PLEWA</name>
<dbReference type="AlphaFoldDB" id="A0AAV7PLH9"/>
<feature type="region of interest" description="Disordered" evidence="1">
    <location>
        <begin position="1"/>
        <end position="214"/>
    </location>
</feature>
<dbReference type="Proteomes" id="UP001066276">
    <property type="component" value="Chromosome 7"/>
</dbReference>
<comment type="caution">
    <text evidence="2">The sequence shown here is derived from an EMBL/GenBank/DDBJ whole genome shotgun (WGS) entry which is preliminary data.</text>
</comment>
<evidence type="ECO:0000313" key="3">
    <source>
        <dbReference type="Proteomes" id="UP001066276"/>
    </source>
</evidence>
<protein>
    <submittedName>
        <fullName evidence="2">Uncharacterized protein</fullName>
    </submittedName>
</protein>
<dbReference type="EMBL" id="JANPWB010000011">
    <property type="protein sequence ID" value="KAJ1126215.1"/>
    <property type="molecule type" value="Genomic_DNA"/>
</dbReference>
<feature type="compositionally biased region" description="Polar residues" evidence="1">
    <location>
        <begin position="205"/>
        <end position="214"/>
    </location>
</feature>
<evidence type="ECO:0000256" key="1">
    <source>
        <dbReference type="SAM" id="MobiDB-lite"/>
    </source>
</evidence>
<gene>
    <name evidence="2" type="ORF">NDU88_004623</name>
</gene>
<organism evidence="2 3">
    <name type="scientific">Pleurodeles waltl</name>
    <name type="common">Iberian ribbed newt</name>
    <dbReference type="NCBI Taxonomy" id="8319"/>
    <lineage>
        <taxon>Eukaryota</taxon>
        <taxon>Metazoa</taxon>
        <taxon>Chordata</taxon>
        <taxon>Craniata</taxon>
        <taxon>Vertebrata</taxon>
        <taxon>Euteleostomi</taxon>
        <taxon>Amphibia</taxon>
        <taxon>Batrachia</taxon>
        <taxon>Caudata</taxon>
        <taxon>Salamandroidea</taxon>
        <taxon>Salamandridae</taxon>
        <taxon>Pleurodelinae</taxon>
        <taxon>Pleurodeles</taxon>
    </lineage>
</organism>